<dbReference type="Proteomes" id="UP000030693">
    <property type="component" value="Unassembled WGS sequence"/>
</dbReference>
<feature type="compositionally biased region" description="Basic and acidic residues" evidence="1">
    <location>
        <begin position="189"/>
        <end position="198"/>
    </location>
</feature>
<proteinExistence type="predicted"/>
<evidence type="ECO:0000313" key="2">
    <source>
        <dbReference type="EMBL" id="KCV67598.1"/>
    </source>
</evidence>
<protein>
    <submittedName>
        <fullName evidence="2">Uncharacterized protein</fullName>
    </submittedName>
</protein>
<organism evidence="2">
    <name type="scientific">Fonticula alba</name>
    <name type="common">Slime mold</name>
    <dbReference type="NCBI Taxonomy" id="691883"/>
    <lineage>
        <taxon>Eukaryota</taxon>
        <taxon>Rotosphaerida</taxon>
        <taxon>Fonticulaceae</taxon>
        <taxon>Fonticula</taxon>
    </lineage>
</organism>
<dbReference type="AlphaFoldDB" id="A0A058Z101"/>
<dbReference type="RefSeq" id="XP_009497936.1">
    <property type="nucleotide sequence ID" value="XM_009499661.1"/>
</dbReference>
<feature type="region of interest" description="Disordered" evidence="1">
    <location>
        <begin position="176"/>
        <end position="198"/>
    </location>
</feature>
<dbReference type="GeneID" id="20530587"/>
<keyword evidence="3" id="KW-1185">Reference proteome</keyword>
<evidence type="ECO:0000256" key="1">
    <source>
        <dbReference type="SAM" id="MobiDB-lite"/>
    </source>
</evidence>
<accession>A0A058Z101</accession>
<name>A0A058Z101_FONAL</name>
<dbReference type="EMBL" id="KB932215">
    <property type="protein sequence ID" value="KCV67598.1"/>
    <property type="molecule type" value="Genomic_DNA"/>
</dbReference>
<reference evidence="2" key="1">
    <citation type="submission" date="2013-04" db="EMBL/GenBank/DDBJ databases">
        <title>The Genome Sequence of Fonticula alba ATCC 38817.</title>
        <authorList>
            <consortium name="The Broad Institute Genomics Platform"/>
            <person name="Russ C."/>
            <person name="Cuomo C."/>
            <person name="Burger G."/>
            <person name="Gray M.W."/>
            <person name="Holland P.W.H."/>
            <person name="King N."/>
            <person name="Lang F.B.F."/>
            <person name="Roger A.J."/>
            <person name="Ruiz-Trillo I."/>
            <person name="Brown M."/>
            <person name="Walker B."/>
            <person name="Young S."/>
            <person name="Zeng Q."/>
            <person name="Gargeya S."/>
            <person name="Fitzgerald M."/>
            <person name="Haas B."/>
            <person name="Abouelleil A."/>
            <person name="Allen A.W."/>
            <person name="Alvarado L."/>
            <person name="Arachchi H.M."/>
            <person name="Berlin A.M."/>
            <person name="Chapman S.B."/>
            <person name="Gainer-Dewar J."/>
            <person name="Goldberg J."/>
            <person name="Griggs A."/>
            <person name="Gujja S."/>
            <person name="Hansen M."/>
            <person name="Howarth C."/>
            <person name="Imamovic A."/>
            <person name="Ireland A."/>
            <person name="Larimer J."/>
            <person name="McCowan C."/>
            <person name="Murphy C."/>
            <person name="Pearson M."/>
            <person name="Poon T.W."/>
            <person name="Priest M."/>
            <person name="Roberts A."/>
            <person name="Saif S."/>
            <person name="Shea T."/>
            <person name="Sisk P."/>
            <person name="Sykes S."/>
            <person name="Wortman J."/>
            <person name="Nusbaum C."/>
            <person name="Birren B."/>
        </authorList>
    </citation>
    <scope>NUCLEOTIDE SEQUENCE [LARGE SCALE GENOMIC DNA]</scope>
    <source>
        <strain evidence="2">ATCC 38817</strain>
    </source>
</reference>
<gene>
    <name evidence="2" type="ORF">H696_05862</name>
</gene>
<evidence type="ECO:0000313" key="3">
    <source>
        <dbReference type="Proteomes" id="UP000030693"/>
    </source>
</evidence>
<sequence length="198" mass="20102">MCGSSPRSPAARSPEVAGVVAAAGAAHELYDAECAGARLCRAIEAGEEPLPQGSDDVADFRLFRRLAGPPRASGPLVELGLAGRLLGLGRASGQSPLTHRGREVGIAPARRSRHAPLVTGPGPGHAGFEDLMDRARRGPPVLARLAGPGAPPPGVKDALLPEPWVARMEALRAASVAGGADGAGAPGGDDPHIDRRVL</sequence>